<dbReference type="InterPro" id="IPR036771">
    <property type="entry name" value="ATPsynth_dsu/esu_N"/>
</dbReference>
<evidence type="ECO:0000256" key="6">
    <source>
        <dbReference type="ARBA" id="ARBA00023196"/>
    </source>
</evidence>
<dbReference type="EMBL" id="JBHUNE010000006">
    <property type="protein sequence ID" value="MFD2758528.1"/>
    <property type="molecule type" value="Genomic_DNA"/>
</dbReference>
<keyword evidence="5" id="KW-0472">Membrane</keyword>
<keyword evidence="6 8" id="KW-0139">CF(1)</keyword>
<dbReference type="NCBIfam" id="NF009977">
    <property type="entry name" value="PRK13442.1"/>
    <property type="match status" value="1"/>
</dbReference>
<dbReference type="Proteomes" id="UP001597492">
    <property type="component" value="Unassembled WGS sequence"/>
</dbReference>
<accession>A0ABW5UXT8</accession>
<proteinExistence type="inferred from homology"/>
<dbReference type="SUPFAM" id="SSF51344">
    <property type="entry name" value="Epsilon subunit of F1F0-ATP synthase N-terminal domain"/>
    <property type="match status" value="1"/>
</dbReference>
<dbReference type="PANTHER" id="PTHR13822:SF10">
    <property type="entry name" value="ATP SYNTHASE EPSILON CHAIN, CHLOROPLASTIC"/>
    <property type="match status" value="1"/>
</dbReference>
<evidence type="ECO:0000256" key="5">
    <source>
        <dbReference type="ARBA" id="ARBA00023136"/>
    </source>
</evidence>
<comment type="similarity">
    <text evidence="2 8">Belongs to the ATPase epsilon chain family.</text>
</comment>
<dbReference type="CDD" id="cd12152">
    <property type="entry name" value="F1-ATPase_delta"/>
    <property type="match status" value="1"/>
</dbReference>
<comment type="subcellular location">
    <subcellularLocation>
        <location evidence="1">Cell membrane</location>
        <topology evidence="1">Peripheral membrane protein</topology>
    </subcellularLocation>
</comment>
<organism evidence="10 11">
    <name type="scientific">Gulosibacter faecalis</name>
    <dbReference type="NCBI Taxonomy" id="272240"/>
    <lineage>
        <taxon>Bacteria</taxon>
        <taxon>Bacillati</taxon>
        <taxon>Actinomycetota</taxon>
        <taxon>Actinomycetes</taxon>
        <taxon>Micrococcales</taxon>
        <taxon>Microbacteriaceae</taxon>
        <taxon>Gulosibacter</taxon>
    </lineage>
</organism>
<keyword evidence="7 8" id="KW-0066">ATP synthesis</keyword>
<evidence type="ECO:0000313" key="10">
    <source>
        <dbReference type="EMBL" id="MFD2758528.1"/>
    </source>
</evidence>
<sequence length="91" mass="9281">MANSANPLQVTVVSATATVWEGQASQVIAKTSEGEIGIRADHTPVLAILADGNVRVSTNDGKQVRAHAADGFLSVANNVVTIVAGEASIVE</sequence>
<protein>
    <submittedName>
        <fullName evidence="10">F0F1 ATP synthase subunit epsilon</fullName>
    </submittedName>
</protein>
<evidence type="ECO:0000259" key="9">
    <source>
        <dbReference type="Pfam" id="PF02823"/>
    </source>
</evidence>
<comment type="caution">
    <text evidence="10">The sequence shown here is derived from an EMBL/GenBank/DDBJ whole genome shotgun (WGS) entry which is preliminary data.</text>
</comment>
<dbReference type="InterPro" id="IPR020546">
    <property type="entry name" value="ATP_synth_F1_dsu/esu_N"/>
</dbReference>
<feature type="domain" description="ATP synthase F1 complex delta/epsilon subunit N-terminal" evidence="9">
    <location>
        <begin position="8"/>
        <end position="87"/>
    </location>
</feature>
<dbReference type="RefSeq" id="WP_019617729.1">
    <property type="nucleotide sequence ID" value="NZ_JBHUNE010000006.1"/>
</dbReference>
<evidence type="ECO:0000256" key="3">
    <source>
        <dbReference type="ARBA" id="ARBA00022448"/>
    </source>
</evidence>
<dbReference type="Gene3D" id="2.60.15.10">
    <property type="entry name" value="F0F1 ATP synthase delta/epsilon subunit, N-terminal"/>
    <property type="match status" value="1"/>
</dbReference>
<evidence type="ECO:0000256" key="7">
    <source>
        <dbReference type="ARBA" id="ARBA00023310"/>
    </source>
</evidence>
<evidence type="ECO:0000313" key="11">
    <source>
        <dbReference type="Proteomes" id="UP001597492"/>
    </source>
</evidence>
<keyword evidence="3 8" id="KW-0813">Transport</keyword>
<dbReference type="Pfam" id="PF02823">
    <property type="entry name" value="ATP-synt_DE_N"/>
    <property type="match status" value="1"/>
</dbReference>
<evidence type="ECO:0000256" key="4">
    <source>
        <dbReference type="ARBA" id="ARBA00023065"/>
    </source>
</evidence>
<keyword evidence="11" id="KW-1185">Reference proteome</keyword>
<name>A0ABW5UXT8_9MICO</name>
<dbReference type="PANTHER" id="PTHR13822">
    <property type="entry name" value="ATP SYNTHASE DELTA/EPSILON CHAIN"/>
    <property type="match status" value="1"/>
</dbReference>
<dbReference type="NCBIfam" id="TIGR01216">
    <property type="entry name" value="ATP_synt_epsi"/>
    <property type="match status" value="1"/>
</dbReference>
<gene>
    <name evidence="10" type="ORF">ACFSW7_09070</name>
</gene>
<reference evidence="11" key="1">
    <citation type="journal article" date="2019" name="Int. J. Syst. Evol. Microbiol.">
        <title>The Global Catalogue of Microorganisms (GCM) 10K type strain sequencing project: providing services to taxonomists for standard genome sequencing and annotation.</title>
        <authorList>
            <consortium name="The Broad Institute Genomics Platform"/>
            <consortium name="The Broad Institute Genome Sequencing Center for Infectious Disease"/>
            <person name="Wu L."/>
            <person name="Ma J."/>
        </authorList>
    </citation>
    <scope>NUCLEOTIDE SEQUENCE [LARGE SCALE GENOMIC DNA]</scope>
    <source>
        <strain evidence="11">TISTR 1514</strain>
    </source>
</reference>
<keyword evidence="4 8" id="KW-0406">Ion transport</keyword>
<comment type="subunit">
    <text evidence="8">F-type ATPases have 2 components, CF(1) - the catalytic core - and CF(0) - the membrane proton channel. CF(1) has five subunits: alpha(3), beta(3), gamma(1), delta(1), epsilon(1). CF(0) has three main subunits: a, b and c.</text>
</comment>
<evidence type="ECO:0000256" key="1">
    <source>
        <dbReference type="ARBA" id="ARBA00004202"/>
    </source>
</evidence>
<evidence type="ECO:0000256" key="2">
    <source>
        <dbReference type="ARBA" id="ARBA00005712"/>
    </source>
</evidence>
<dbReference type="InterPro" id="IPR001469">
    <property type="entry name" value="ATP_synth_F1_dsu/esu"/>
</dbReference>
<evidence type="ECO:0000256" key="8">
    <source>
        <dbReference type="RuleBase" id="RU003656"/>
    </source>
</evidence>